<organism evidence="1 2">
    <name type="scientific">Leptospirillum ferrooxidans (strain C2-3)</name>
    <dbReference type="NCBI Taxonomy" id="1162668"/>
    <lineage>
        <taxon>Bacteria</taxon>
        <taxon>Pseudomonadati</taxon>
        <taxon>Nitrospirota</taxon>
        <taxon>Nitrospiria</taxon>
        <taxon>Nitrospirales</taxon>
        <taxon>Nitrospiraceae</taxon>
        <taxon>Leptospirillum</taxon>
    </lineage>
</organism>
<dbReference type="EMBL" id="AP012342">
    <property type="protein sequence ID" value="BAM06352.1"/>
    <property type="molecule type" value="Genomic_DNA"/>
</dbReference>
<sequence length="73" mass="8639">MEWWSSAFIKNESQPIRRRFFVEAQGTLVMNPNWNIEIQPSERSLEILFNALSLKRVSLKTDQGIEEWEGVQE</sequence>
<gene>
    <name evidence="1" type="ordered locus">LFE_0636</name>
</gene>
<reference evidence="2" key="2">
    <citation type="submission" date="2012-03" db="EMBL/GenBank/DDBJ databases">
        <title>The complete genome sequence of the pioneer microbe on fresh volcanic deposit, Leptospirillum ferrooxidans strain C2-3.</title>
        <authorList>
            <person name="Fujimura R."/>
            <person name="Sato Y."/>
            <person name="Nishizawa T."/>
            <person name="Nanba K."/>
            <person name="Oshima K."/>
            <person name="Hattori M."/>
            <person name="Kamijo T."/>
            <person name="Ohta H."/>
        </authorList>
    </citation>
    <scope>NUCLEOTIDE SEQUENCE [LARGE SCALE GENOMIC DNA]</scope>
    <source>
        <strain evidence="2">C2-3</strain>
    </source>
</reference>
<dbReference type="eggNOG" id="COG1403">
    <property type="taxonomic scope" value="Bacteria"/>
</dbReference>
<accession>I0IM53</accession>
<dbReference type="HOGENOM" id="CLU_2700245_0_0_0"/>
<proteinExistence type="predicted"/>
<keyword evidence="2" id="KW-1185">Reference proteome</keyword>
<dbReference type="Proteomes" id="UP000007382">
    <property type="component" value="Chromosome"/>
</dbReference>
<dbReference type="AlphaFoldDB" id="I0IM53"/>
<protein>
    <submittedName>
        <fullName evidence="1">Uncharacterized protein</fullName>
    </submittedName>
</protein>
<reference evidence="1 2" key="1">
    <citation type="journal article" date="2012" name="J. Bacteriol.">
        <title>Complete Genome Sequence of Leptospirillum ferrooxidans Strain C2-3, Isolated from a Fresh Volcanic Ash Deposit on the Island of Miyake, Japan.</title>
        <authorList>
            <person name="Fujimura R."/>
            <person name="Sato Y."/>
            <person name="Nishizawa T."/>
            <person name="Oshima K."/>
            <person name="Kim S.-W."/>
            <person name="Hattori M."/>
            <person name="Kamijo T."/>
            <person name="Ohta H."/>
        </authorList>
    </citation>
    <scope>NUCLEOTIDE SEQUENCE [LARGE SCALE GENOMIC DNA]</scope>
    <source>
        <strain evidence="1 2">C2-3</strain>
    </source>
</reference>
<dbReference type="PATRIC" id="fig|1162668.3.peg.744"/>
<name>I0IM53_LEPFC</name>
<evidence type="ECO:0000313" key="2">
    <source>
        <dbReference type="Proteomes" id="UP000007382"/>
    </source>
</evidence>
<evidence type="ECO:0000313" key="1">
    <source>
        <dbReference type="EMBL" id="BAM06352.1"/>
    </source>
</evidence>
<dbReference type="KEGG" id="lfc:LFE_0636"/>